<dbReference type="EMBL" id="AWUE01024675">
    <property type="protein sequence ID" value="OMO50149.1"/>
    <property type="molecule type" value="Genomic_DNA"/>
</dbReference>
<evidence type="ECO:0000313" key="2">
    <source>
        <dbReference type="Proteomes" id="UP000187203"/>
    </source>
</evidence>
<dbReference type="AlphaFoldDB" id="A0A1R3FWD3"/>
<gene>
    <name evidence="1" type="ORF">COLO4_38212</name>
</gene>
<proteinExistence type="predicted"/>
<keyword evidence="2" id="KW-1185">Reference proteome</keyword>
<evidence type="ECO:0000313" key="1">
    <source>
        <dbReference type="EMBL" id="OMO50149.1"/>
    </source>
</evidence>
<accession>A0A1R3FWD3</accession>
<name>A0A1R3FWD3_9ROSI</name>
<organism evidence="1 2">
    <name type="scientific">Corchorus olitorius</name>
    <dbReference type="NCBI Taxonomy" id="93759"/>
    <lineage>
        <taxon>Eukaryota</taxon>
        <taxon>Viridiplantae</taxon>
        <taxon>Streptophyta</taxon>
        <taxon>Embryophyta</taxon>
        <taxon>Tracheophyta</taxon>
        <taxon>Spermatophyta</taxon>
        <taxon>Magnoliopsida</taxon>
        <taxon>eudicotyledons</taxon>
        <taxon>Gunneridae</taxon>
        <taxon>Pentapetalae</taxon>
        <taxon>rosids</taxon>
        <taxon>malvids</taxon>
        <taxon>Malvales</taxon>
        <taxon>Malvaceae</taxon>
        <taxon>Grewioideae</taxon>
        <taxon>Apeibeae</taxon>
        <taxon>Corchorus</taxon>
    </lineage>
</organism>
<reference evidence="2" key="1">
    <citation type="submission" date="2013-09" db="EMBL/GenBank/DDBJ databases">
        <title>Corchorus olitorius genome sequencing.</title>
        <authorList>
            <person name="Alam M."/>
            <person name="Haque M.S."/>
            <person name="Islam M.S."/>
            <person name="Emdad E.M."/>
            <person name="Islam M.M."/>
            <person name="Ahmed B."/>
            <person name="Halim A."/>
            <person name="Hossen Q.M.M."/>
            <person name="Hossain M.Z."/>
            <person name="Ahmed R."/>
            <person name="Khan M.M."/>
            <person name="Islam R."/>
            <person name="Rashid M.M."/>
            <person name="Khan S.A."/>
            <person name="Rahman M.S."/>
            <person name="Alam M."/>
            <person name="Yahiya A.S."/>
            <person name="Khan M.S."/>
            <person name="Azam M.S."/>
            <person name="Haque T."/>
            <person name="Lashkar M.Z.H."/>
            <person name="Akhand A.I."/>
            <person name="Morshed G."/>
            <person name="Roy S."/>
            <person name="Uddin K.S."/>
            <person name="Rabeya T."/>
            <person name="Hossain A.S."/>
            <person name="Chowdhury A."/>
            <person name="Snigdha A.R."/>
            <person name="Mortoza M.S."/>
            <person name="Matin S.A."/>
            <person name="Hoque S.M.E."/>
            <person name="Islam M.K."/>
            <person name="Roy D.K."/>
            <person name="Haider R."/>
            <person name="Moosa M.M."/>
            <person name="Elias S.M."/>
            <person name="Hasan A.M."/>
            <person name="Jahan S."/>
            <person name="Shafiuddin M."/>
            <person name="Mahmood N."/>
            <person name="Shommy N.S."/>
        </authorList>
    </citation>
    <scope>NUCLEOTIDE SEQUENCE [LARGE SCALE GENOMIC DNA]</scope>
    <source>
        <strain evidence="2">cv. O-4</strain>
    </source>
</reference>
<sequence>MRMCRKNVCICQVPLPFGNGIDELARSVLDDGSLSLKHSGIDHDAMKRAKPSRPLKEEPLKSQQLYFSYPFSVIFPVNSNF</sequence>
<dbReference type="Proteomes" id="UP000187203">
    <property type="component" value="Unassembled WGS sequence"/>
</dbReference>
<comment type="caution">
    <text evidence="1">The sequence shown here is derived from an EMBL/GenBank/DDBJ whole genome shotgun (WGS) entry which is preliminary data.</text>
</comment>
<protein>
    <submittedName>
        <fullName evidence="1">NAD(P)-linked oxidoreductase-like protein</fullName>
    </submittedName>
</protein>